<keyword evidence="1" id="KW-0449">Lipoprotein</keyword>
<evidence type="ECO:0000313" key="2">
    <source>
        <dbReference type="Proteomes" id="UP000004931"/>
    </source>
</evidence>
<accession>A0Y8Z2</accession>
<sequence>MRKRNLIREATMSLTLRYISLLLVVLVTACSAPGKTRQEQRAHIATMKLEVLDELYKLKPDTRAEIRKAPGYAVFSNLNFNIVFASVGNGFGIVVDNASNTNTYMKMGEVGLGLGLGAKDFRAVFVFDNREVMTRFVDSGWAFGGQADAAAKADDKGAAVAAEVILDGIKIYQLTGTGLALQATVKGTKFWKDADLNQ</sequence>
<dbReference type="EMBL" id="AAVT01000001">
    <property type="protein sequence ID" value="EAW32596.1"/>
    <property type="molecule type" value="Genomic_DNA"/>
</dbReference>
<evidence type="ECO:0000313" key="1">
    <source>
        <dbReference type="EMBL" id="EAW32596.1"/>
    </source>
</evidence>
<keyword evidence="2" id="KW-1185">Reference proteome</keyword>
<proteinExistence type="predicted"/>
<dbReference type="PROSITE" id="PS51257">
    <property type="entry name" value="PROKAR_LIPOPROTEIN"/>
    <property type="match status" value="1"/>
</dbReference>
<dbReference type="eggNOG" id="COG2930">
    <property type="taxonomic scope" value="Bacteria"/>
</dbReference>
<dbReference type="STRING" id="247633.GP2143_15111"/>
<protein>
    <submittedName>
        <fullName evidence="1">Putative lipoprotein</fullName>
    </submittedName>
</protein>
<gene>
    <name evidence="1" type="ORF">GP2143_15111</name>
</gene>
<reference evidence="1 2" key="1">
    <citation type="journal article" date="2010" name="J. Bacteriol.">
        <title>Genome sequence of the oligotrophic marine Gammaproteobacterium HTCC2143, isolated from the Oregon Coast.</title>
        <authorList>
            <person name="Oh H.M."/>
            <person name="Kang I."/>
            <person name="Ferriera S."/>
            <person name="Giovannoni S.J."/>
            <person name="Cho J.C."/>
        </authorList>
    </citation>
    <scope>NUCLEOTIDE SEQUENCE [LARGE SCALE GENOMIC DNA]</scope>
    <source>
        <strain evidence="1 2">HTCC2143</strain>
    </source>
</reference>
<comment type="caution">
    <text evidence="1">The sequence shown here is derived from an EMBL/GenBank/DDBJ whole genome shotgun (WGS) entry which is preliminary data.</text>
</comment>
<dbReference type="Proteomes" id="UP000004931">
    <property type="component" value="Unassembled WGS sequence"/>
</dbReference>
<name>A0Y8Z2_9GAMM</name>
<organism evidence="1 2">
    <name type="scientific">marine gamma proteobacterium HTCC2143</name>
    <dbReference type="NCBI Taxonomy" id="247633"/>
    <lineage>
        <taxon>Bacteria</taxon>
        <taxon>Pseudomonadati</taxon>
        <taxon>Pseudomonadota</taxon>
        <taxon>Gammaproteobacteria</taxon>
        <taxon>Cellvibrionales</taxon>
        <taxon>Spongiibacteraceae</taxon>
        <taxon>BD1-7 clade</taxon>
    </lineage>
</organism>
<dbReference type="AlphaFoldDB" id="A0Y8Z2"/>